<feature type="compositionally biased region" description="Polar residues" evidence="2">
    <location>
        <begin position="621"/>
        <end position="636"/>
    </location>
</feature>
<dbReference type="PROSITE" id="PS50158">
    <property type="entry name" value="ZF_CCHC"/>
    <property type="match status" value="1"/>
</dbReference>
<organism evidence="4 5">
    <name type="scientific">Dipteronia dyeriana</name>
    <dbReference type="NCBI Taxonomy" id="168575"/>
    <lineage>
        <taxon>Eukaryota</taxon>
        <taxon>Viridiplantae</taxon>
        <taxon>Streptophyta</taxon>
        <taxon>Embryophyta</taxon>
        <taxon>Tracheophyta</taxon>
        <taxon>Spermatophyta</taxon>
        <taxon>Magnoliopsida</taxon>
        <taxon>eudicotyledons</taxon>
        <taxon>Gunneridae</taxon>
        <taxon>Pentapetalae</taxon>
        <taxon>rosids</taxon>
        <taxon>malvids</taxon>
        <taxon>Sapindales</taxon>
        <taxon>Sapindaceae</taxon>
        <taxon>Hippocastanoideae</taxon>
        <taxon>Acereae</taxon>
        <taxon>Dipteronia</taxon>
    </lineage>
</organism>
<name>A0AAD9TT61_9ROSI</name>
<accession>A0AAD9TT61</accession>
<dbReference type="InterPro" id="IPR018289">
    <property type="entry name" value="MULE_transposase_dom"/>
</dbReference>
<evidence type="ECO:0000256" key="2">
    <source>
        <dbReference type="SAM" id="MobiDB-lite"/>
    </source>
</evidence>
<dbReference type="EMBL" id="JANJYI010000007">
    <property type="protein sequence ID" value="KAK2641481.1"/>
    <property type="molecule type" value="Genomic_DNA"/>
</dbReference>
<dbReference type="PANTHER" id="PTHR47718">
    <property type="entry name" value="OS01G0519700 PROTEIN"/>
    <property type="match status" value="1"/>
</dbReference>
<feature type="domain" description="CCHC-type" evidence="3">
    <location>
        <begin position="587"/>
        <end position="602"/>
    </location>
</feature>
<evidence type="ECO:0000256" key="1">
    <source>
        <dbReference type="PROSITE-ProRule" id="PRU00047"/>
    </source>
</evidence>
<keyword evidence="1" id="KW-0479">Metal-binding</keyword>
<protein>
    <recommendedName>
        <fullName evidence="3">CCHC-type domain-containing protein</fullName>
    </recommendedName>
</protein>
<keyword evidence="5" id="KW-1185">Reference proteome</keyword>
<dbReference type="GO" id="GO:0003676">
    <property type="term" value="F:nucleic acid binding"/>
    <property type="evidence" value="ECO:0007669"/>
    <property type="project" value="InterPro"/>
</dbReference>
<gene>
    <name evidence="4" type="ORF">Ddye_023244</name>
</gene>
<keyword evidence="1" id="KW-0863">Zinc-finger</keyword>
<keyword evidence="1" id="KW-0862">Zinc</keyword>
<dbReference type="PANTHER" id="PTHR47718:SF17">
    <property type="entry name" value="PROTEIN FAR1-RELATED SEQUENCE 5-LIKE"/>
    <property type="match status" value="1"/>
</dbReference>
<proteinExistence type="predicted"/>
<comment type="caution">
    <text evidence="4">The sequence shown here is derived from an EMBL/GenBank/DDBJ whole genome shotgun (WGS) entry which is preliminary data.</text>
</comment>
<evidence type="ECO:0000259" key="3">
    <source>
        <dbReference type="PROSITE" id="PS50158"/>
    </source>
</evidence>
<sequence length="636" mass="72746">MSQCSRSLSSKLHYYIQLYDQGGTNFNVALRNLDGHDGFNNEGPSRWHEADRTQTMDEDFKLTDTSTMNEWPCQMTSTPGNVSRDPSMNCERDRQAANDVVNSDLINSEVKDIMGKEFIYVSDVEEFYNKFSYVTGFSMRKDRLCQDTHGLITIRRWVCSKEGYRSKKNVERTNGQFLRSHQNVEDCDLAQVQSLRSVGVTTTQVMDHLLDQSRSYTVVGHTRKDLQNRLDSVRRSDSCNLDVDSIISYMTAKAEMDPGFFFRYNILKDGSMGNLFWSDAMSRCDYRYFGDVMSFDSTYRTNPYNRPLVIFVGVNNHTKTTVFGLRLLVDETVDTYTWILQTFLEAMHRKYPILVVTDGDRAMSKALMLVMGSAVHRYSWHLERNVQTNVGDTVFTKVFTHCMFTLKLYEFMSHIDRAMSRLRNNEMNDEFDSINEHPVLVTHLLQLEKHVAEVFTRNTFQWVRDEIKSEAKLSIVNCVDDMESVVYNFKKCAIGDKTWNVRYGALSSKCSKMSYYVLKLTESFKAANSAIEKLTIQMKGLLSASTTTREENSYGRRRNSHVHVNDPVIATTNESKKQNKKSSNKARKCGKCGHPGHTTKTCCAQVNNNISAVATNGDARTGSTSQPTSYTDLAQS</sequence>
<dbReference type="Pfam" id="PF10551">
    <property type="entry name" value="MULE"/>
    <property type="match status" value="1"/>
</dbReference>
<feature type="region of interest" description="Disordered" evidence="2">
    <location>
        <begin position="615"/>
        <end position="636"/>
    </location>
</feature>
<dbReference type="Proteomes" id="UP001280121">
    <property type="component" value="Unassembled WGS sequence"/>
</dbReference>
<dbReference type="GO" id="GO:0008270">
    <property type="term" value="F:zinc ion binding"/>
    <property type="evidence" value="ECO:0007669"/>
    <property type="project" value="UniProtKB-KW"/>
</dbReference>
<feature type="compositionally biased region" description="Basic residues" evidence="2">
    <location>
        <begin position="578"/>
        <end position="591"/>
    </location>
</feature>
<feature type="region of interest" description="Disordered" evidence="2">
    <location>
        <begin position="547"/>
        <end position="592"/>
    </location>
</feature>
<evidence type="ECO:0000313" key="4">
    <source>
        <dbReference type="EMBL" id="KAK2641481.1"/>
    </source>
</evidence>
<dbReference type="AlphaFoldDB" id="A0AAD9TT61"/>
<evidence type="ECO:0000313" key="5">
    <source>
        <dbReference type="Proteomes" id="UP001280121"/>
    </source>
</evidence>
<dbReference type="InterPro" id="IPR001878">
    <property type="entry name" value="Znf_CCHC"/>
</dbReference>
<reference evidence="4" key="1">
    <citation type="journal article" date="2023" name="Plant J.">
        <title>Genome sequences and population genomics provide insights into the demographic history, inbreeding, and mutation load of two 'living fossil' tree species of Dipteronia.</title>
        <authorList>
            <person name="Feng Y."/>
            <person name="Comes H.P."/>
            <person name="Chen J."/>
            <person name="Zhu S."/>
            <person name="Lu R."/>
            <person name="Zhang X."/>
            <person name="Li P."/>
            <person name="Qiu J."/>
            <person name="Olsen K.M."/>
            <person name="Qiu Y."/>
        </authorList>
    </citation>
    <scope>NUCLEOTIDE SEQUENCE</scope>
    <source>
        <strain evidence="4">KIB01</strain>
    </source>
</reference>